<dbReference type="InParanoid" id="A0A1W4WZC4"/>
<evidence type="ECO:0000313" key="1">
    <source>
        <dbReference type="Proteomes" id="UP000192223"/>
    </source>
</evidence>
<dbReference type="GeneID" id="108739680"/>
<dbReference type="OrthoDB" id="548795at2759"/>
<dbReference type="KEGG" id="apln:108739680"/>
<organism evidence="1 2">
    <name type="scientific">Agrilus planipennis</name>
    <name type="common">Emerald ash borer</name>
    <name type="synonym">Agrilus marcopoli</name>
    <dbReference type="NCBI Taxonomy" id="224129"/>
    <lineage>
        <taxon>Eukaryota</taxon>
        <taxon>Metazoa</taxon>
        <taxon>Ecdysozoa</taxon>
        <taxon>Arthropoda</taxon>
        <taxon>Hexapoda</taxon>
        <taxon>Insecta</taxon>
        <taxon>Pterygota</taxon>
        <taxon>Neoptera</taxon>
        <taxon>Endopterygota</taxon>
        <taxon>Coleoptera</taxon>
        <taxon>Polyphaga</taxon>
        <taxon>Elateriformia</taxon>
        <taxon>Buprestoidea</taxon>
        <taxon>Buprestidae</taxon>
        <taxon>Agrilinae</taxon>
        <taxon>Agrilus</taxon>
    </lineage>
</organism>
<accession>A0A1W4WZC4</accession>
<dbReference type="InterPro" id="IPR055308">
    <property type="entry name" value="TEX47-like"/>
</dbReference>
<sequence>MQSAKEIYTSLPEPKRESVYEILQINLKRADRRTFVHRTIVVGEHSFGVNWTWGVEEVFRSIITEINEAYTDENLTGLLICYPSFFCHLVEGSEEALIEYISTLFKKYDNQLGSVKFLAPFHHIYKRAIDKWITVKGNPPRLLNKIEDDCDISETCHHALVCMKKLFKLCNLIKCYVPSSPTNMSLSGRSSTDDSQDIVSHSLLLPRSSASVATMSVGDVGGHSFETSKWRILLPEINVLTFFLQSPFLRDVREKISILDTIAPLDIPEDLTWPMAAENACDERMFEPRLDPAIDLPISKK</sequence>
<dbReference type="PANTHER" id="PTHR34035:SF1">
    <property type="entry name" value="TESTIS-EXPRESSED PROTEIN 47"/>
    <property type="match status" value="1"/>
</dbReference>
<evidence type="ECO:0000313" key="2">
    <source>
        <dbReference type="RefSeq" id="XP_018329194.1"/>
    </source>
</evidence>
<name>A0A1W4WZC4_AGRPL</name>
<dbReference type="AlphaFoldDB" id="A0A1W4WZC4"/>
<proteinExistence type="predicted"/>
<dbReference type="PANTHER" id="PTHR34035">
    <property type="entry name" value="TESTIS-EXPRESSED PROTEIN 47"/>
    <property type="match status" value="1"/>
</dbReference>
<reference evidence="2" key="1">
    <citation type="submission" date="2025-08" db="UniProtKB">
        <authorList>
            <consortium name="RefSeq"/>
        </authorList>
    </citation>
    <scope>IDENTIFICATION</scope>
    <source>
        <tissue evidence="2">Entire body</tissue>
    </source>
</reference>
<dbReference type="Proteomes" id="UP000192223">
    <property type="component" value="Unplaced"/>
</dbReference>
<dbReference type="Pfam" id="PF24787">
    <property type="entry name" value="TEX47"/>
    <property type="match status" value="1"/>
</dbReference>
<gene>
    <name evidence="2" type="primary">LOC108739680</name>
</gene>
<protein>
    <submittedName>
        <fullName evidence="2">Uncharacterized protein LOC108739680</fullName>
    </submittedName>
</protein>
<keyword evidence="1" id="KW-1185">Reference proteome</keyword>
<dbReference type="RefSeq" id="XP_018329194.1">
    <property type="nucleotide sequence ID" value="XM_018473692.1"/>
</dbReference>